<dbReference type="GO" id="GO:0004540">
    <property type="term" value="F:RNA nuclease activity"/>
    <property type="evidence" value="ECO:0007669"/>
    <property type="project" value="InterPro"/>
</dbReference>
<keyword evidence="5 6" id="KW-0460">Magnesium</keyword>
<dbReference type="EC" id="3.1.-.-" evidence="6"/>
<dbReference type="eggNOG" id="COG1848">
    <property type="taxonomic scope" value="Bacteria"/>
</dbReference>
<dbReference type="HAMAP" id="MF_00265">
    <property type="entry name" value="VapC_Nob1"/>
    <property type="match status" value="1"/>
</dbReference>
<gene>
    <name evidence="6" type="primary">vapC</name>
    <name evidence="8" type="ORF">KILIM_033_00500</name>
</gene>
<comment type="function">
    <text evidence="6">Toxic component of a toxin-antitoxin (TA) system. An RNase.</text>
</comment>
<keyword evidence="6" id="KW-0800">Toxin</keyword>
<dbReference type="EMBL" id="BAHD01000033">
    <property type="protein sequence ID" value="GAB96230.1"/>
    <property type="molecule type" value="Genomic_DNA"/>
</dbReference>
<feature type="binding site" evidence="6">
    <location>
        <position position="99"/>
    </location>
    <ligand>
        <name>Mg(2+)</name>
        <dbReference type="ChEBI" id="CHEBI:18420"/>
    </ligand>
</feature>
<evidence type="ECO:0000313" key="9">
    <source>
        <dbReference type="Proteomes" id="UP000008366"/>
    </source>
</evidence>
<proteinExistence type="inferred from homology"/>
<dbReference type="Gene3D" id="3.40.50.1010">
    <property type="entry name" value="5'-nuclease"/>
    <property type="match status" value="1"/>
</dbReference>
<dbReference type="InterPro" id="IPR022907">
    <property type="entry name" value="VapC_family"/>
</dbReference>
<dbReference type="InterPro" id="IPR029060">
    <property type="entry name" value="PIN-like_dom_sf"/>
</dbReference>
<dbReference type="InterPro" id="IPR002716">
    <property type="entry name" value="PIN_dom"/>
</dbReference>
<evidence type="ECO:0000256" key="1">
    <source>
        <dbReference type="ARBA" id="ARBA00022649"/>
    </source>
</evidence>
<keyword evidence="1 6" id="KW-1277">Toxin-antitoxin system</keyword>
<dbReference type="GO" id="GO:0000287">
    <property type="term" value="F:magnesium ion binding"/>
    <property type="evidence" value="ECO:0007669"/>
    <property type="project" value="UniProtKB-UniRule"/>
</dbReference>
<keyword evidence="2 6" id="KW-0540">Nuclease</keyword>
<dbReference type="RefSeq" id="WP_006592762.1">
    <property type="nucleotide sequence ID" value="NZ_BAHD01000033.1"/>
</dbReference>
<comment type="cofactor">
    <cofactor evidence="6">
        <name>Mg(2+)</name>
        <dbReference type="ChEBI" id="CHEBI:18420"/>
    </cofactor>
</comment>
<evidence type="ECO:0000313" key="8">
    <source>
        <dbReference type="EMBL" id="GAB96230.1"/>
    </source>
</evidence>
<evidence type="ECO:0000259" key="7">
    <source>
        <dbReference type="Pfam" id="PF01850"/>
    </source>
</evidence>
<keyword evidence="9" id="KW-1185">Reference proteome</keyword>
<dbReference type="SUPFAM" id="SSF88723">
    <property type="entry name" value="PIN domain-like"/>
    <property type="match status" value="1"/>
</dbReference>
<dbReference type="CDD" id="cd09874">
    <property type="entry name" value="PIN_MT3492-like"/>
    <property type="match status" value="1"/>
</dbReference>
<comment type="caution">
    <text evidence="8">The sequence shown here is derived from an EMBL/GenBank/DDBJ whole genome shotgun (WGS) entry which is preliminary data.</text>
</comment>
<organism evidence="8 9">
    <name type="scientific">Kineosphaera limosa NBRC 100340</name>
    <dbReference type="NCBI Taxonomy" id="1184609"/>
    <lineage>
        <taxon>Bacteria</taxon>
        <taxon>Bacillati</taxon>
        <taxon>Actinomycetota</taxon>
        <taxon>Actinomycetes</taxon>
        <taxon>Micrococcales</taxon>
        <taxon>Dermatophilaceae</taxon>
        <taxon>Kineosphaera</taxon>
    </lineage>
</organism>
<dbReference type="STRING" id="1184609.KILIM_033_00500"/>
<dbReference type="Pfam" id="PF01850">
    <property type="entry name" value="PIN"/>
    <property type="match status" value="1"/>
</dbReference>
<keyword evidence="4 6" id="KW-0378">Hydrolase</keyword>
<evidence type="ECO:0000256" key="2">
    <source>
        <dbReference type="ARBA" id="ARBA00022722"/>
    </source>
</evidence>
<feature type="domain" description="PIN" evidence="7">
    <location>
        <begin position="1"/>
        <end position="112"/>
    </location>
</feature>
<protein>
    <recommendedName>
        <fullName evidence="6">Ribonuclease VapC</fullName>
        <shortName evidence="6">RNase VapC</shortName>
        <ecNumber evidence="6">3.1.-.-</ecNumber>
    </recommendedName>
    <alternativeName>
        <fullName evidence="6">Toxin VapC</fullName>
    </alternativeName>
</protein>
<comment type="similarity">
    <text evidence="6">Belongs to the PINc/VapC protein family.</text>
</comment>
<dbReference type="Proteomes" id="UP000008366">
    <property type="component" value="Unassembled WGS sequence"/>
</dbReference>
<evidence type="ECO:0000256" key="5">
    <source>
        <dbReference type="ARBA" id="ARBA00022842"/>
    </source>
</evidence>
<name>K6WAJ8_9MICO</name>
<dbReference type="AlphaFoldDB" id="K6WAJ8"/>
<accession>K6WAJ8</accession>
<sequence>MYLDTSALVPILIAEPSTAKCRLVWSSADHRVTSRLAFVETAAALAAARRQSRISEDEHAEAWANFVGMWSELNVVEVSEALATDAANLASSLALRGYDAMHCASAVKLQAADLVAAAGDAQLLAAWQASGIAVIDINQ</sequence>
<reference evidence="8 9" key="1">
    <citation type="submission" date="2012-08" db="EMBL/GenBank/DDBJ databases">
        <title>Whole genome shotgun sequence of Kineosphaera limosa NBRC 100340.</title>
        <authorList>
            <person name="Yoshida I."/>
            <person name="Isaki S."/>
            <person name="Hosoyama A."/>
            <person name="Tsuchikane K."/>
            <person name="Katsumata H."/>
            <person name="Ando Y."/>
            <person name="Ohji S."/>
            <person name="Hamada M."/>
            <person name="Tamura T."/>
            <person name="Yamazoe A."/>
            <person name="Yamazaki S."/>
            <person name="Fujita N."/>
        </authorList>
    </citation>
    <scope>NUCLEOTIDE SEQUENCE [LARGE SCALE GENOMIC DNA]</scope>
    <source>
        <strain evidence="8 9">NBRC 100340</strain>
    </source>
</reference>
<evidence type="ECO:0000256" key="6">
    <source>
        <dbReference type="HAMAP-Rule" id="MF_00265"/>
    </source>
</evidence>
<keyword evidence="3 6" id="KW-0479">Metal-binding</keyword>
<evidence type="ECO:0000256" key="3">
    <source>
        <dbReference type="ARBA" id="ARBA00022723"/>
    </source>
</evidence>
<evidence type="ECO:0000256" key="4">
    <source>
        <dbReference type="ARBA" id="ARBA00022801"/>
    </source>
</evidence>
<dbReference type="GO" id="GO:0016787">
    <property type="term" value="F:hydrolase activity"/>
    <property type="evidence" value="ECO:0007669"/>
    <property type="project" value="UniProtKB-KW"/>
</dbReference>
<feature type="binding site" evidence="6">
    <location>
        <position position="4"/>
    </location>
    <ligand>
        <name>Mg(2+)</name>
        <dbReference type="ChEBI" id="CHEBI:18420"/>
    </ligand>
</feature>
<dbReference type="GO" id="GO:0090729">
    <property type="term" value="F:toxin activity"/>
    <property type="evidence" value="ECO:0007669"/>
    <property type="project" value="UniProtKB-KW"/>
</dbReference>